<keyword evidence="16" id="KW-1185">Reference proteome</keyword>
<feature type="domain" description="Sialate O-acetylesterase" evidence="14">
    <location>
        <begin position="258"/>
        <end position="444"/>
    </location>
</feature>
<evidence type="ECO:0000313" key="16">
    <source>
        <dbReference type="Proteomes" id="UP000009136"/>
    </source>
</evidence>
<dbReference type="STRING" id="9913.ENSBTAP00000030276"/>
<dbReference type="InterPro" id="IPR005181">
    <property type="entry name" value="SASA"/>
</dbReference>
<gene>
    <name evidence="15 17" type="primary">SIAE</name>
</gene>
<dbReference type="VEuPathDB" id="HostDB:ENSBTAG00000009412"/>
<dbReference type="Ensembl" id="ENSBTAT00000030292.5">
    <property type="protein sequence ID" value="ENSBTAP00000030276.4"/>
    <property type="gene ID" value="ENSBTAG00000009412.6"/>
</dbReference>
<dbReference type="GeneTree" id="ENSGT00390000010608"/>
<keyword evidence="4" id="KW-0732">Signal</keyword>
<dbReference type="EC" id="3.1.1.53" evidence="2"/>
<dbReference type="FunFam" id="3.40.50.1110:FF:000008">
    <property type="entry name" value="Sialate O-acetylesterase"/>
    <property type="match status" value="1"/>
</dbReference>
<proteinExistence type="predicted"/>
<reference evidence="15" key="3">
    <citation type="submission" date="2025-09" db="UniProtKB">
        <authorList>
            <consortium name="Ensembl"/>
        </authorList>
    </citation>
    <scope>IDENTIFICATION</scope>
    <source>
        <strain evidence="15">Hereford</strain>
    </source>
</reference>
<keyword evidence="5" id="KW-0378">Hydrolase</keyword>
<evidence type="ECO:0000256" key="5">
    <source>
        <dbReference type="ARBA" id="ARBA00022801"/>
    </source>
</evidence>
<dbReference type="InterPro" id="IPR039329">
    <property type="entry name" value="SIAE"/>
</dbReference>
<sequence length="661" mass="73401">MDYWVPSLSSASQIAGGDPEKIPETKGKGEASISKRKWGKPPHLSVLLELESMVPVVFSRCRETVSSPVPAPSFHYGGRREARAPRRPRTASRTSGLGRAESELFRPAPRPRPRWRPCPEACAAATASCQHDCVGICLGSGATVIPAGPRGFGLFSSDKVGYVGFRFASYIDDYMVLQREPAGAVIWGYGTPRATVTVTLCRDQEPIMKKGTRVKADSNTWTVVLDPMKPGGPYEVMAQQTLGRINFTLRVHDVLFGDVWLCSGQSNMKMTVSQVFNATGELSNTAAYQSVRILSVSSTQAQQELEDLAKVDLRWSKPTSKNLGHGNFTYMSAVCWLFGRFLYDTLRYPVGLLSSSWSGTPIEAWSSRRSLEACGVPRSGSMPSDLKIGPSAHSVLWNAMIHPLRNMTLKGVIWYQGESNVNFNRDLYNCTFPLLIDDWRQTFHDGSQGQTERLFPFGFVQLSSYLSGEALHDGLPQIRWHQTADFGYVPNQRMPNTFMAAAVDLCDRNSPFGSIHPRDKQTVAYRLHLGARALAYGEKLIFQGPLPQKIELLADTGLLNLTYSQPIKVQRRDDKIFEVSCCSDHQCKWLPAPMDTFSTQTLALNITSCHDTPAALRYAWTPWPCEYKQCPLYHLTSTLPAPPFIAPITNPSSGYHSRTAK</sequence>
<dbReference type="SUPFAM" id="SSF52266">
    <property type="entry name" value="SGNH hydrolase"/>
    <property type="match status" value="1"/>
</dbReference>
<dbReference type="PANTHER" id="PTHR22901">
    <property type="entry name" value="SIALATE O-ACETYLESTERASE"/>
    <property type="match status" value="1"/>
</dbReference>
<comment type="function">
    <text evidence="10">Catalyzes the removal of O-acetyl ester groups from position 9 of the free diacetylated sialate N-acetyl-9-O-acetylneuraminate (Neu5,9Ac2) in the cytosol and of the diacetylated sialate residues of sialylglycoconjugates in the lysosomes. Together with the sialate-O-acetyltransferase they regulate the balance of acetylated sialoglycoconjugates, key players in various processes such as cell-cell interactions, host-pathogen recognition, and tumor antigenicity.</text>
</comment>
<dbReference type="OrthoDB" id="42638at2759"/>
<evidence type="ECO:0000256" key="2">
    <source>
        <dbReference type="ARBA" id="ARBA00013141"/>
    </source>
</evidence>
<dbReference type="eggNOG" id="ENOG502QUKD">
    <property type="taxonomic scope" value="Eukaryota"/>
</dbReference>
<dbReference type="Gene3D" id="3.40.50.1110">
    <property type="entry name" value="SGNH hydrolase"/>
    <property type="match status" value="1"/>
</dbReference>
<protein>
    <recommendedName>
        <fullName evidence="11">Sialate O-acetylesterase</fullName>
        <ecNumber evidence="2">3.1.1.53</ecNumber>
    </recommendedName>
    <alternativeName>
        <fullName evidence="12">Sialic acid-specific 9-O-acetylesterase</fullName>
    </alternativeName>
</protein>
<evidence type="ECO:0000256" key="10">
    <source>
        <dbReference type="ARBA" id="ARBA00057218"/>
    </source>
</evidence>
<organism evidence="15 16">
    <name type="scientific">Bos taurus</name>
    <name type="common">Bovine</name>
    <dbReference type="NCBI Taxonomy" id="9913"/>
    <lineage>
        <taxon>Eukaryota</taxon>
        <taxon>Metazoa</taxon>
        <taxon>Chordata</taxon>
        <taxon>Craniata</taxon>
        <taxon>Vertebrata</taxon>
        <taxon>Euteleostomi</taxon>
        <taxon>Mammalia</taxon>
        <taxon>Eutheria</taxon>
        <taxon>Laurasiatheria</taxon>
        <taxon>Artiodactyla</taxon>
        <taxon>Ruminantia</taxon>
        <taxon>Pecora</taxon>
        <taxon>Bovidae</taxon>
        <taxon>Bovinae</taxon>
        <taxon>Bos</taxon>
    </lineage>
</organism>
<comment type="subcellular location">
    <subcellularLocation>
        <location evidence="1">Lysosome</location>
    </subcellularLocation>
</comment>
<comment type="catalytic activity">
    <reaction evidence="8">
        <text>an Ac-O-9-sialoglycoconjugate + H2O = a sialoglycoconjugate + acetate + H(+)</text>
        <dbReference type="Rhea" id="RHEA:80763"/>
        <dbReference type="ChEBI" id="CHEBI:15377"/>
        <dbReference type="ChEBI" id="CHEBI:15378"/>
        <dbReference type="ChEBI" id="CHEBI:30089"/>
        <dbReference type="ChEBI" id="CHEBI:231691"/>
        <dbReference type="ChEBI" id="CHEBI:231692"/>
    </reaction>
    <physiologicalReaction direction="left-to-right" evidence="8">
        <dbReference type="Rhea" id="RHEA:80764"/>
    </physiologicalReaction>
</comment>
<dbReference type="Bgee" id="ENSBTAG00000009412">
    <property type="expression patterns" value="Expressed in semen and 103 other cell types or tissues"/>
</dbReference>
<evidence type="ECO:0000256" key="8">
    <source>
        <dbReference type="ARBA" id="ARBA00051468"/>
    </source>
</evidence>
<accession>F1N0F2</accession>
<evidence type="ECO:0000256" key="6">
    <source>
        <dbReference type="ARBA" id="ARBA00023180"/>
    </source>
</evidence>
<feature type="region of interest" description="Disordered" evidence="13">
    <location>
        <begin position="1"/>
        <end position="37"/>
    </location>
</feature>
<dbReference type="PANTHER" id="PTHR22901:SF0">
    <property type="entry name" value="SIALATE O-ACETYLESTERASE"/>
    <property type="match status" value="1"/>
</dbReference>
<dbReference type="FunCoup" id="F1N0F2">
    <property type="interactions" value="224"/>
</dbReference>
<keyword evidence="6" id="KW-0325">Glycoprotein</keyword>
<dbReference type="PaxDb" id="9913-ENSBTAP00000030276"/>
<dbReference type="AlphaFoldDB" id="F1N0F2"/>
<reference evidence="15" key="1">
    <citation type="submission" date="2018-03" db="EMBL/GenBank/DDBJ databases">
        <title>ARS-UCD1.2.</title>
        <authorList>
            <person name="Rosen B.D."/>
            <person name="Bickhart D.M."/>
            <person name="Koren S."/>
            <person name="Schnabel R.D."/>
            <person name="Hall R."/>
            <person name="Zimin A."/>
            <person name="Dreischer C."/>
            <person name="Schultheiss S."/>
            <person name="Schroeder S.G."/>
            <person name="Elsik C.G."/>
            <person name="Couldrey C."/>
            <person name="Liu G.E."/>
            <person name="Van Tassell C.P."/>
            <person name="Phillippy A.M."/>
            <person name="Smith T.P.L."/>
            <person name="Medrano J.F."/>
        </authorList>
    </citation>
    <scope>NUCLEOTIDE SEQUENCE [LARGE SCALE GENOMIC DNA]</scope>
    <source>
        <strain evidence="15">Hereford</strain>
    </source>
</reference>
<dbReference type="GO" id="GO:0001681">
    <property type="term" value="F:sialate O-acetylesterase activity"/>
    <property type="evidence" value="ECO:0000318"/>
    <property type="project" value="GO_Central"/>
</dbReference>
<evidence type="ECO:0000313" key="17">
    <source>
        <dbReference type="VGNC" id="VGNC:34613"/>
    </source>
</evidence>
<evidence type="ECO:0000256" key="12">
    <source>
        <dbReference type="ARBA" id="ARBA00076148"/>
    </source>
</evidence>
<dbReference type="HOGENOM" id="CLU_015150_1_0_1"/>
<evidence type="ECO:0000259" key="14">
    <source>
        <dbReference type="Pfam" id="PF03629"/>
    </source>
</evidence>
<keyword evidence="7" id="KW-0458">Lysosome</keyword>
<evidence type="ECO:0000256" key="1">
    <source>
        <dbReference type="ARBA" id="ARBA00004371"/>
    </source>
</evidence>
<dbReference type="GO" id="GO:0005764">
    <property type="term" value="C:lysosome"/>
    <property type="evidence" value="ECO:0007669"/>
    <property type="project" value="UniProtKB-SubCell"/>
</dbReference>
<keyword evidence="3" id="KW-0719">Serine esterase</keyword>
<dbReference type="InParanoid" id="F1N0F2"/>
<dbReference type="Proteomes" id="UP000009136">
    <property type="component" value="Chromosome 29"/>
</dbReference>
<comment type="catalytic activity">
    <reaction evidence="9">
        <text>N-acetyl-9-O-acetylneuraminate + H2O = N-acetylneuraminate + acetate + H(+)</text>
        <dbReference type="Rhea" id="RHEA:22600"/>
        <dbReference type="ChEBI" id="CHEBI:15377"/>
        <dbReference type="ChEBI" id="CHEBI:15378"/>
        <dbReference type="ChEBI" id="CHEBI:28999"/>
        <dbReference type="ChEBI" id="CHEBI:30089"/>
        <dbReference type="ChEBI" id="CHEBI:35418"/>
        <dbReference type="EC" id="3.1.1.53"/>
    </reaction>
    <physiologicalReaction direction="left-to-right" evidence="9">
        <dbReference type="Rhea" id="RHEA:22601"/>
    </physiologicalReaction>
</comment>
<evidence type="ECO:0000256" key="3">
    <source>
        <dbReference type="ARBA" id="ARBA00022487"/>
    </source>
</evidence>
<feature type="compositionally biased region" description="Basic and acidic residues" evidence="13">
    <location>
        <begin position="18"/>
        <end position="29"/>
    </location>
</feature>
<evidence type="ECO:0000256" key="9">
    <source>
        <dbReference type="ARBA" id="ARBA00052246"/>
    </source>
</evidence>
<evidence type="ECO:0000313" key="15">
    <source>
        <dbReference type="Ensembl" id="ENSBTAP00000030276.4"/>
    </source>
</evidence>
<dbReference type="GO" id="GO:0005975">
    <property type="term" value="P:carbohydrate metabolic process"/>
    <property type="evidence" value="ECO:0000318"/>
    <property type="project" value="GO_Central"/>
</dbReference>
<reference evidence="15" key="2">
    <citation type="submission" date="2025-08" db="UniProtKB">
        <authorList>
            <consortium name="Ensembl"/>
        </authorList>
    </citation>
    <scope>IDENTIFICATION</scope>
    <source>
        <strain evidence="15">Hereford</strain>
    </source>
</reference>
<dbReference type="VGNC" id="VGNC:34613">
    <property type="gene designation" value="SIAE"/>
</dbReference>
<dbReference type="Pfam" id="PF03629">
    <property type="entry name" value="SASA"/>
    <property type="match status" value="1"/>
</dbReference>
<evidence type="ECO:0000256" key="4">
    <source>
        <dbReference type="ARBA" id="ARBA00022729"/>
    </source>
</evidence>
<evidence type="ECO:0000256" key="11">
    <source>
        <dbReference type="ARBA" id="ARBA00068972"/>
    </source>
</evidence>
<evidence type="ECO:0000256" key="7">
    <source>
        <dbReference type="ARBA" id="ARBA00023228"/>
    </source>
</evidence>
<dbReference type="GO" id="GO:0002682">
    <property type="term" value="P:regulation of immune system process"/>
    <property type="evidence" value="ECO:0007669"/>
    <property type="project" value="Ensembl"/>
</dbReference>
<evidence type="ECO:0000256" key="13">
    <source>
        <dbReference type="SAM" id="MobiDB-lite"/>
    </source>
</evidence>
<name>F1N0F2_BOVIN</name>
<dbReference type="InterPro" id="IPR036514">
    <property type="entry name" value="SGNH_hydro_sf"/>
</dbReference>
<feature type="region of interest" description="Disordered" evidence="13">
    <location>
        <begin position="72"/>
        <end position="112"/>
    </location>
</feature>